<accession>A0A643CGV1</accession>
<dbReference type="EMBL" id="SGJD01001535">
    <property type="protein sequence ID" value="KAB0399477.1"/>
    <property type="molecule type" value="Genomic_DNA"/>
</dbReference>
<dbReference type="Gene3D" id="3.90.1010.10">
    <property type="match status" value="1"/>
</dbReference>
<evidence type="ECO:0000313" key="3">
    <source>
        <dbReference type="EMBL" id="KAB0399477.1"/>
    </source>
</evidence>
<dbReference type="SUPFAM" id="SSF82649">
    <property type="entry name" value="SufE/NifU"/>
    <property type="match status" value="1"/>
</dbReference>
<proteinExistence type="predicted"/>
<feature type="region of interest" description="Disordered" evidence="1">
    <location>
        <begin position="1"/>
        <end position="38"/>
    </location>
</feature>
<organism evidence="3 4">
    <name type="scientific">Balaenoptera physalus</name>
    <name type="common">Fin whale</name>
    <name type="synonym">Balaena physalus</name>
    <dbReference type="NCBI Taxonomy" id="9770"/>
    <lineage>
        <taxon>Eukaryota</taxon>
        <taxon>Metazoa</taxon>
        <taxon>Chordata</taxon>
        <taxon>Craniata</taxon>
        <taxon>Vertebrata</taxon>
        <taxon>Euteleostomi</taxon>
        <taxon>Mammalia</taxon>
        <taxon>Eutheria</taxon>
        <taxon>Laurasiatheria</taxon>
        <taxon>Artiodactyla</taxon>
        <taxon>Whippomorpha</taxon>
        <taxon>Cetacea</taxon>
        <taxon>Mysticeti</taxon>
        <taxon>Balaenopteridae</taxon>
        <taxon>Balaenoptera</taxon>
    </lineage>
</organism>
<feature type="domain" description="NIF system FeS cluster assembly NifU N-terminal" evidence="2">
    <location>
        <begin position="45"/>
        <end position="140"/>
    </location>
</feature>
<gene>
    <name evidence="3" type="ORF">E2I00_015789</name>
</gene>
<sequence length="150" mass="16321">ARQPPTGEPFQSQLKHFPASLQDSGGPAAPAPRLTARPPAPARLYHKKVVDHYENPQKVGFLDKTSKNVGSRLIQADEKRKMVNGRFKTFGCGSAIASSSSASKCVKGKTELCLPPVKLYCSMIAKDAIKVTLADYKLKQEPKKGEAEKK</sequence>
<dbReference type="Proteomes" id="UP000437017">
    <property type="component" value="Unassembled WGS sequence"/>
</dbReference>
<dbReference type="GO" id="GO:0016226">
    <property type="term" value="P:iron-sulfur cluster assembly"/>
    <property type="evidence" value="ECO:0007669"/>
    <property type="project" value="InterPro"/>
</dbReference>
<dbReference type="PANTHER" id="PTHR10093">
    <property type="entry name" value="IRON-SULFUR CLUSTER ASSEMBLY ENZYME NIFU HOMOLOG"/>
    <property type="match status" value="1"/>
</dbReference>
<name>A0A643CGV1_BALPH</name>
<dbReference type="OrthoDB" id="1925777at2759"/>
<evidence type="ECO:0000313" key="4">
    <source>
        <dbReference type="Proteomes" id="UP000437017"/>
    </source>
</evidence>
<reference evidence="3 4" key="1">
    <citation type="journal article" date="2019" name="PLoS ONE">
        <title>Genomic analyses reveal an absence of contemporary introgressive admixture between fin whales and blue whales, despite known hybrids.</title>
        <authorList>
            <person name="Westbury M.V."/>
            <person name="Petersen B."/>
            <person name="Lorenzen E.D."/>
        </authorList>
    </citation>
    <scope>NUCLEOTIDE SEQUENCE [LARGE SCALE GENOMIC DNA]</scope>
    <source>
        <strain evidence="3">FinWhale-01</strain>
    </source>
</reference>
<protein>
    <recommendedName>
        <fullName evidence="2">NIF system FeS cluster assembly NifU N-terminal domain-containing protein</fullName>
    </recommendedName>
</protein>
<keyword evidence="4" id="KW-1185">Reference proteome</keyword>
<dbReference type="Pfam" id="PF01592">
    <property type="entry name" value="NifU_N"/>
    <property type="match status" value="1"/>
</dbReference>
<evidence type="ECO:0000259" key="2">
    <source>
        <dbReference type="Pfam" id="PF01592"/>
    </source>
</evidence>
<comment type="caution">
    <text evidence="3">The sequence shown here is derived from an EMBL/GenBank/DDBJ whole genome shotgun (WGS) entry which is preliminary data.</text>
</comment>
<feature type="compositionally biased region" description="Low complexity" evidence="1">
    <location>
        <begin position="27"/>
        <end position="37"/>
    </location>
</feature>
<feature type="non-terminal residue" evidence="3">
    <location>
        <position position="1"/>
    </location>
</feature>
<dbReference type="GO" id="GO:0005506">
    <property type="term" value="F:iron ion binding"/>
    <property type="evidence" value="ECO:0007669"/>
    <property type="project" value="InterPro"/>
</dbReference>
<dbReference type="InterPro" id="IPR002871">
    <property type="entry name" value="NIF_FeS_clus_asmbl_NifU_N"/>
</dbReference>
<dbReference type="GO" id="GO:0051536">
    <property type="term" value="F:iron-sulfur cluster binding"/>
    <property type="evidence" value="ECO:0007669"/>
    <property type="project" value="InterPro"/>
</dbReference>
<evidence type="ECO:0000256" key="1">
    <source>
        <dbReference type="SAM" id="MobiDB-lite"/>
    </source>
</evidence>
<dbReference type="AlphaFoldDB" id="A0A643CGV1"/>